<dbReference type="SUPFAM" id="SSF51445">
    <property type="entry name" value="(Trans)glycosidases"/>
    <property type="match status" value="1"/>
</dbReference>
<dbReference type="InterPro" id="IPR013780">
    <property type="entry name" value="Glyco_hydro_b"/>
</dbReference>
<dbReference type="PANTHER" id="PTHR42767">
    <property type="entry name" value="ENDO-BETA-1,6-GALACTANASE"/>
    <property type="match status" value="1"/>
</dbReference>
<dbReference type="GO" id="GO:0004553">
    <property type="term" value="F:hydrolase activity, hydrolyzing O-glycosyl compounds"/>
    <property type="evidence" value="ECO:0007669"/>
    <property type="project" value="InterPro"/>
</dbReference>
<name>A0A2W6NFL5_9BACL</name>
<dbReference type="Gene3D" id="2.60.40.1180">
    <property type="entry name" value="Golgi alpha-mannosidase II"/>
    <property type="match status" value="1"/>
</dbReference>
<evidence type="ECO:0000313" key="3">
    <source>
        <dbReference type="EMBL" id="PZT54737.1"/>
    </source>
</evidence>
<comment type="caution">
    <text evidence="3">The sequence shown here is derived from an EMBL/GenBank/DDBJ whole genome shotgun (WGS) entry which is preliminary data.</text>
</comment>
<dbReference type="Gene3D" id="3.20.20.80">
    <property type="entry name" value="Glycosidases"/>
    <property type="match status" value="1"/>
</dbReference>
<protein>
    <recommendedName>
        <fullName evidence="2">Endo-beta-1,6-galactanase-like domain-containing protein</fullName>
    </recommendedName>
</protein>
<sequence length="529" mass="59921">MLAAQVRKRGRGMESNTRETQVKPNKRITIDGGIRYQRIDNFGASDAWSMEPIGKYWNEENKARVADLLFSREKGIGLSAWRFNIGAGSAETDQDRIPDPWRRAEAFKMAEEGEYDWSKQSGQQWFLKAAYDRGVETLIAFVNSPPVWMTRNGHAQPDPEVGSTNLRTGYEGKFAAYLMDVLVHFKQKGLAFDYISPINEPTWDWNQAWQEGNRYNNDDLKQVILELYRQLQQSDLHTRISAPDGVEITSLLDDEYYRQFAGSGTYSSGANQLGTGKYREYIKDLIGDPQMKEAIGNKIASHSYWSDYSNSGDDRLVRLRQLLHNNLIHYDQDSKYWVTEYCILGDYGPGRDLGIEPALHVARTIHFDLVEAHAAAWQWWTAVSKVDYKDGLLYTDYQEAGDEQNILTSKMLWVLGNYSRFIRPGAKRVELNGLGEEADSGLLGSAYIHEIEQTLTVVFVNHGEHDKCIQVNLRELGLNGPITTMESYVTSAELDLASQETVTAKAEESSFILTIPGKSVVTFTGGVKE</sequence>
<feature type="domain" description="Endo-beta-1,6-galactanase-like" evidence="2">
    <location>
        <begin position="27"/>
        <end position="394"/>
    </location>
</feature>
<reference evidence="3 4" key="1">
    <citation type="submission" date="2018-06" db="EMBL/GenBank/DDBJ databases">
        <title>Isolation of heavy metals resistant Paenibacillus silvae NC2 from Gold-Copper mine in ZiJin, China.</title>
        <authorList>
            <person name="Xu J."/>
            <person name="Mazhar H.S."/>
            <person name="Rensing C."/>
        </authorList>
    </citation>
    <scope>NUCLEOTIDE SEQUENCE [LARGE SCALE GENOMIC DNA]</scope>
    <source>
        <strain evidence="3 4">NC2</strain>
    </source>
</reference>
<evidence type="ECO:0000256" key="1">
    <source>
        <dbReference type="SAM" id="MobiDB-lite"/>
    </source>
</evidence>
<dbReference type="InterPro" id="IPR039514">
    <property type="entry name" value="6GAL-like"/>
</dbReference>
<feature type="compositionally biased region" description="Basic residues" evidence="1">
    <location>
        <begin position="1"/>
        <end position="10"/>
    </location>
</feature>
<dbReference type="Proteomes" id="UP000249204">
    <property type="component" value="Unassembled WGS sequence"/>
</dbReference>
<feature type="region of interest" description="Disordered" evidence="1">
    <location>
        <begin position="1"/>
        <end position="23"/>
    </location>
</feature>
<dbReference type="EMBL" id="QKWW01000044">
    <property type="protein sequence ID" value="PZT54737.1"/>
    <property type="molecule type" value="Genomic_DNA"/>
</dbReference>
<dbReference type="PANTHER" id="PTHR42767:SF1">
    <property type="entry name" value="ENDO-BETA-1,6-GALACTANASE-LIKE DOMAIN-CONTAINING PROTEIN"/>
    <property type="match status" value="1"/>
</dbReference>
<dbReference type="InterPro" id="IPR017853">
    <property type="entry name" value="GH"/>
</dbReference>
<accession>A0A2W6NFL5</accession>
<gene>
    <name evidence="3" type="ORF">DN757_15835</name>
</gene>
<organism evidence="3 4">
    <name type="scientific">Paenibacillus silvae</name>
    <dbReference type="NCBI Taxonomy" id="1325358"/>
    <lineage>
        <taxon>Bacteria</taxon>
        <taxon>Bacillati</taxon>
        <taxon>Bacillota</taxon>
        <taxon>Bacilli</taxon>
        <taxon>Bacillales</taxon>
        <taxon>Paenibacillaceae</taxon>
        <taxon>Paenibacillus</taxon>
    </lineage>
</organism>
<dbReference type="Pfam" id="PF14587">
    <property type="entry name" value="Glyco_hydr_30_2"/>
    <property type="match status" value="1"/>
</dbReference>
<evidence type="ECO:0000259" key="2">
    <source>
        <dbReference type="Pfam" id="PF14587"/>
    </source>
</evidence>
<dbReference type="AlphaFoldDB" id="A0A2W6NFL5"/>
<proteinExistence type="predicted"/>
<evidence type="ECO:0000313" key="4">
    <source>
        <dbReference type="Proteomes" id="UP000249204"/>
    </source>
</evidence>
<dbReference type="InterPro" id="IPR039743">
    <property type="entry name" value="6GAL/EXGAL"/>
</dbReference>